<dbReference type="EMBL" id="HBGT01003178">
    <property type="protein sequence ID" value="CAD9385764.1"/>
    <property type="molecule type" value="Transcribed_RNA"/>
</dbReference>
<gene>
    <name evidence="2" type="ORF">FPAR1323_LOCUS1763</name>
</gene>
<organism evidence="2">
    <name type="scientific">Florenciella parvula</name>
    <dbReference type="NCBI Taxonomy" id="236787"/>
    <lineage>
        <taxon>Eukaryota</taxon>
        <taxon>Sar</taxon>
        <taxon>Stramenopiles</taxon>
        <taxon>Ochrophyta</taxon>
        <taxon>Dictyochophyceae</taxon>
        <taxon>Florenciellales</taxon>
        <taxon>Florenciella</taxon>
    </lineage>
</organism>
<evidence type="ECO:0000313" key="2">
    <source>
        <dbReference type="EMBL" id="CAD9385764.1"/>
    </source>
</evidence>
<keyword evidence="1" id="KW-0812">Transmembrane</keyword>
<name>A0A7S2FBP1_9STRA</name>
<evidence type="ECO:0000256" key="1">
    <source>
        <dbReference type="SAM" id="Phobius"/>
    </source>
</evidence>
<protein>
    <submittedName>
        <fullName evidence="2">Uncharacterized protein</fullName>
    </submittedName>
</protein>
<accession>A0A7S2FBP1</accession>
<keyword evidence="1" id="KW-1133">Transmembrane helix</keyword>
<dbReference type="AlphaFoldDB" id="A0A7S2FBP1"/>
<keyword evidence="1" id="KW-0472">Membrane</keyword>
<sequence length="250" mass="27130">MAALRGKGESVGPKPRSAPLASPPFEPALFFVLRVLDLKTVQPFQTDPTSLIMTKPLFFFLFLFLFLAFAGASNLPTMGRKLMDGSAETFHGSVTSVNAFGEIEWPGKPRDWPDKTAYCSASPLFARREMINFAVACVPVVMQLFAYIPSLLPSSSPPDPTTIKVPGCIPMSAVDVFQSTHQWYDHPSLICSGRFDCVRMVGFDYYLHVRLLAGPNESALPTIEHATDSCALFGRVGHVVAAGGSPKSGI</sequence>
<proteinExistence type="predicted"/>
<feature type="transmembrane region" description="Helical" evidence="1">
    <location>
        <begin position="57"/>
        <end position="75"/>
    </location>
</feature>
<reference evidence="2" key="1">
    <citation type="submission" date="2021-01" db="EMBL/GenBank/DDBJ databases">
        <authorList>
            <person name="Corre E."/>
            <person name="Pelletier E."/>
            <person name="Niang G."/>
            <person name="Scheremetjew M."/>
            <person name="Finn R."/>
            <person name="Kale V."/>
            <person name="Holt S."/>
            <person name="Cochrane G."/>
            <person name="Meng A."/>
            <person name="Brown T."/>
            <person name="Cohen L."/>
        </authorList>
    </citation>
    <scope>NUCLEOTIDE SEQUENCE</scope>
    <source>
        <strain evidence="2">RCC1693</strain>
    </source>
</reference>